<dbReference type="RefSeq" id="WP_172235524.1">
    <property type="nucleotide sequence ID" value="NZ_JABFDP010000002.1"/>
</dbReference>
<gene>
    <name evidence="6" type="ORF">JQ619_07650</name>
</gene>
<dbReference type="Gene3D" id="2.60.120.10">
    <property type="entry name" value="Jelly Rolls"/>
    <property type="match status" value="1"/>
</dbReference>
<keyword evidence="5" id="KW-0408">Iron</keyword>
<name>A0ABS5G2U2_9BRAD</name>
<sequence>MTDIARFRDFVAATARLIAGTTDETTLLTALAPKLAELVGHDDWLPEAYAVAGGEKYRQYLLYADPLERFSIVSFVWGPGQGTPVHDHRVWGLVGVLRGEELSVSYERRPDGTLRAGQPERLRAGQTAAVSPQIGDIHAISNGLADRSSISIHVYGGNIGRIRRAVFDAETGAAKDFISGYSNDTVPNLWPDRNTA</sequence>
<keyword evidence="7" id="KW-1185">Reference proteome</keyword>
<proteinExistence type="inferred from homology"/>
<dbReference type="InterPro" id="IPR011051">
    <property type="entry name" value="RmlC_Cupin_sf"/>
</dbReference>
<comment type="caution">
    <text evidence="6">The sequence shown here is derived from an EMBL/GenBank/DDBJ whole genome shotgun (WGS) entry which is preliminary data.</text>
</comment>
<evidence type="ECO:0000256" key="3">
    <source>
        <dbReference type="ARBA" id="ARBA00022964"/>
    </source>
</evidence>
<dbReference type="InterPro" id="IPR010300">
    <property type="entry name" value="CDO_1"/>
</dbReference>
<dbReference type="Pfam" id="PF05995">
    <property type="entry name" value="CDO_I"/>
    <property type="match status" value="1"/>
</dbReference>
<reference evidence="7" key="1">
    <citation type="journal article" date="2021" name="ISME J.">
        <title>Evolutionary origin and ecological implication of a unique nif island in free-living Bradyrhizobium lineages.</title>
        <authorList>
            <person name="Tao J."/>
        </authorList>
    </citation>
    <scope>NUCLEOTIDE SEQUENCE [LARGE SCALE GENOMIC DNA]</scope>
    <source>
        <strain evidence="7">SZCCT0094</strain>
    </source>
</reference>
<keyword evidence="4" id="KW-0560">Oxidoreductase</keyword>
<dbReference type="GO" id="GO:0051213">
    <property type="term" value="F:dioxygenase activity"/>
    <property type="evidence" value="ECO:0007669"/>
    <property type="project" value="UniProtKB-KW"/>
</dbReference>
<evidence type="ECO:0000256" key="4">
    <source>
        <dbReference type="ARBA" id="ARBA00023002"/>
    </source>
</evidence>
<evidence type="ECO:0000256" key="5">
    <source>
        <dbReference type="ARBA" id="ARBA00023004"/>
    </source>
</evidence>
<evidence type="ECO:0000313" key="6">
    <source>
        <dbReference type="EMBL" id="MBR1135635.1"/>
    </source>
</evidence>
<evidence type="ECO:0000256" key="2">
    <source>
        <dbReference type="ARBA" id="ARBA00022723"/>
    </source>
</evidence>
<evidence type="ECO:0000256" key="1">
    <source>
        <dbReference type="ARBA" id="ARBA00006622"/>
    </source>
</evidence>
<dbReference type="SUPFAM" id="SSF51182">
    <property type="entry name" value="RmlC-like cupins"/>
    <property type="match status" value="1"/>
</dbReference>
<dbReference type="PANTHER" id="PTHR12918:SF1">
    <property type="entry name" value="CYSTEINE DIOXYGENASE TYPE 1"/>
    <property type="match status" value="1"/>
</dbReference>
<dbReference type="InterPro" id="IPR014710">
    <property type="entry name" value="RmlC-like_jellyroll"/>
</dbReference>
<dbReference type="Gene3D" id="1.20.5.440">
    <property type="entry name" value="ATP synthase delta/epsilon subunit, C-terminal domain"/>
    <property type="match status" value="1"/>
</dbReference>
<accession>A0ABS5G2U2</accession>
<keyword evidence="3 6" id="KW-0223">Dioxygenase</keyword>
<dbReference type="Proteomes" id="UP001314635">
    <property type="component" value="Unassembled WGS sequence"/>
</dbReference>
<protein>
    <submittedName>
        <fullName evidence="6">Cysteine dioxygenase</fullName>
    </submittedName>
</protein>
<evidence type="ECO:0000313" key="7">
    <source>
        <dbReference type="Proteomes" id="UP001314635"/>
    </source>
</evidence>
<dbReference type="EMBL" id="JAFCLK010000006">
    <property type="protein sequence ID" value="MBR1135635.1"/>
    <property type="molecule type" value="Genomic_DNA"/>
</dbReference>
<dbReference type="CDD" id="cd10548">
    <property type="entry name" value="cupin_CDO"/>
    <property type="match status" value="1"/>
</dbReference>
<dbReference type="PANTHER" id="PTHR12918">
    <property type="entry name" value="CYSTEINE DIOXYGENASE"/>
    <property type="match status" value="1"/>
</dbReference>
<comment type="similarity">
    <text evidence="1">Belongs to the cysteine dioxygenase family.</text>
</comment>
<organism evidence="6 7">
    <name type="scientific">Bradyrhizobium denitrificans</name>
    <dbReference type="NCBI Taxonomy" id="2734912"/>
    <lineage>
        <taxon>Bacteria</taxon>
        <taxon>Pseudomonadati</taxon>
        <taxon>Pseudomonadota</taxon>
        <taxon>Alphaproteobacteria</taxon>
        <taxon>Hyphomicrobiales</taxon>
        <taxon>Nitrobacteraceae</taxon>
        <taxon>Bradyrhizobium</taxon>
    </lineage>
</organism>
<keyword evidence="2" id="KW-0479">Metal-binding</keyword>